<dbReference type="InterPro" id="IPR050109">
    <property type="entry name" value="HTH-type_TetR-like_transc_reg"/>
</dbReference>
<name>A0A1H8Q613_9ACTN</name>
<proteinExistence type="predicted"/>
<dbReference type="Gene3D" id="1.10.10.60">
    <property type="entry name" value="Homeodomain-like"/>
    <property type="match status" value="1"/>
</dbReference>
<dbReference type="InterPro" id="IPR001647">
    <property type="entry name" value="HTH_TetR"/>
</dbReference>
<keyword evidence="2 4" id="KW-0238">DNA-binding</keyword>
<dbReference type="SUPFAM" id="SSF48498">
    <property type="entry name" value="Tetracyclin repressor-like, C-terminal domain"/>
    <property type="match status" value="1"/>
</dbReference>
<protein>
    <submittedName>
        <fullName evidence="6">Transcriptional regulator, TetR family</fullName>
    </submittedName>
</protein>
<dbReference type="InterPro" id="IPR041490">
    <property type="entry name" value="KstR2_TetR_C"/>
</dbReference>
<dbReference type="RefSeq" id="WP_091939813.1">
    <property type="nucleotide sequence ID" value="NZ_FOEE01000001.1"/>
</dbReference>
<dbReference type="AlphaFoldDB" id="A0A1H8Q613"/>
<dbReference type="OrthoDB" id="5112469at2"/>
<keyword evidence="3" id="KW-0804">Transcription</keyword>
<dbReference type="GO" id="GO:0003700">
    <property type="term" value="F:DNA-binding transcription factor activity"/>
    <property type="evidence" value="ECO:0007669"/>
    <property type="project" value="TreeGrafter"/>
</dbReference>
<dbReference type="PANTHER" id="PTHR30055">
    <property type="entry name" value="HTH-TYPE TRANSCRIPTIONAL REGULATOR RUTR"/>
    <property type="match status" value="1"/>
</dbReference>
<dbReference type="EMBL" id="FOEE01000001">
    <property type="protein sequence ID" value="SEO49357.1"/>
    <property type="molecule type" value="Genomic_DNA"/>
</dbReference>
<sequence>MDTEPRSAKGRRTRARLIDAGKRVFERDGFLQARISDIAAEAEVSHGSFYHYFESKESLFREIAAEVEVRLVSMDDTGADGERPTGPIDRIRAANRSYLTAYRDEAAIMRVIEEVSRYDEDVRRVRTERDDQLAARLEATIARLQAEGLADQRIDTRYAAQALGGMVARFAETLFFGAGSFDLETAVEQLTLLWANALGLKENRARKARGAAGAA</sequence>
<feature type="domain" description="HTH tetR-type" evidence="5">
    <location>
        <begin position="11"/>
        <end position="71"/>
    </location>
</feature>
<dbReference type="SUPFAM" id="SSF46689">
    <property type="entry name" value="Homeodomain-like"/>
    <property type="match status" value="1"/>
</dbReference>
<organism evidence="6 7">
    <name type="scientific">Trujillonella endophytica</name>
    <dbReference type="NCBI Taxonomy" id="673521"/>
    <lineage>
        <taxon>Bacteria</taxon>
        <taxon>Bacillati</taxon>
        <taxon>Actinomycetota</taxon>
        <taxon>Actinomycetes</taxon>
        <taxon>Geodermatophilales</taxon>
        <taxon>Geodermatophilaceae</taxon>
        <taxon>Trujillonella</taxon>
    </lineage>
</organism>
<evidence type="ECO:0000313" key="7">
    <source>
        <dbReference type="Proteomes" id="UP000198960"/>
    </source>
</evidence>
<evidence type="ECO:0000313" key="6">
    <source>
        <dbReference type="EMBL" id="SEO49357.1"/>
    </source>
</evidence>
<dbReference type="PRINTS" id="PR00455">
    <property type="entry name" value="HTHTETR"/>
</dbReference>
<dbReference type="GO" id="GO:0000976">
    <property type="term" value="F:transcription cis-regulatory region binding"/>
    <property type="evidence" value="ECO:0007669"/>
    <property type="project" value="TreeGrafter"/>
</dbReference>
<dbReference type="Pfam" id="PF17932">
    <property type="entry name" value="TetR_C_24"/>
    <property type="match status" value="1"/>
</dbReference>
<dbReference type="InterPro" id="IPR036271">
    <property type="entry name" value="Tet_transcr_reg_TetR-rel_C_sf"/>
</dbReference>
<evidence type="ECO:0000256" key="4">
    <source>
        <dbReference type="PROSITE-ProRule" id="PRU00335"/>
    </source>
</evidence>
<gene>
    <name evidence="6" type="ORF">SAMN05660991_00577</name>
</gene>
<evidence type="ECO:0000256" key="1">
    <source>
        <dbReference type="ARBA" id="ARBA00023015"/>
    </source>
</evidence>
<keyword evidence="7" id="KW-1185">Reference proteome</keyword>
<dbReference type="PROSITE" id="PS50977">
    <property type="entry name" value="HTH_TETR_2"/>
    <property type="match status" value="1"/>
</dbReference>
<dbReference type="Pfam" id="PF00440">
    <property type="entry name" value="TetR_N"/>
    <property type="match status" value="1"/>
</dbReference>
<dbReference type="STRING" id="673521.SAMN05660991_00577"/>
<accession>A0A1H8Q613</accession>
<evidence type="ECO:0000256" key="3">
    <source>
        <dbReference type="ARBA" id="ARBA00023163"/>
    </source>
</evidence>
<keyword evidence="1" id="KW-0805">Transcription regulation</keyword>
<dbReference type="Proteomes" id="UP000198960">
    <property type="component" value="Unassembled WGS sequence"/>
</dbReference>
<reference evidence="7" key="1">
    <citation type="submission" date="2016-10" db="EMBL/GenBank/DDBJ databases">
        <authorList>
            <person name="Varghese N."/>
            <person name="Submissions S."/>
        </authorList>
    </citation>
    <scope>NUCLEOTIDE SEQUENCE [LARGE SCALE GENOMIC DNA]</scope>
    <source>
        <strain evidence="7">DSM 45413</strain>
    </source>
</reference>
<evidence type="ECO:0000259" key="5">
    <source>
        <dbReference type="PROSITE" id="PS50977"/>
    </source>
</evidence>
<dbReference type="Gene3D" id="1.10.357.10">
    <property type="entry name" value="Tetracycline Repressor, domain 2"/>
    <property type="match status" value="1"/>
</dbReference>
<evidence type="ECO:0000256" key="2">
    <source>
        <dbReference type="ARBA" id="ARBA00023125"/>
    </source>
</evidence>
<feature type="DNA-binding region" description="H-T-H motif" evidence="4">
    <location>
        <begin position="34"/>
        <end position="53"/>
    </location>
</feature>
<dbReference type="InterPro" id="IPR009057">
    <property type="entry name" value="Homeodomain-like_sf"/>
</dbReference>
<dbReference type="PANTHER" id="PTHR30055:SF234">
    <property type="entry name" value="HTH-TYPE TRANSCRIPTIONAL REGULATOR BETI"/>
    <property type="match status" value="1"/>
</dbReference>